<name>A0AAC9TV06_9SPIR</name>
<evidence type="ECO:0000256" key="8">
    <source>
        <dbReference type="ARBA" id="ARBA00022842"/>
    </source>
</evidence>
<evidence type="ECO:0000256" key="3">
    <source>
        <dbReference type="ARBA" id="ARBA00005842"/>
    </source>
</evidence>
<protein>
    <recommendedName>
        <fullName evidence="10">tRNA dimethylallyltransferase</fullName>
        <ecNumber evidence="10">2.5.1.75</ecNumber>
    </recommendedName>
    <alternativeName>
        <fullName evidence="10">Dimethylallyl diphosphate:tRNA dimethylallyltransferase</fullName>
        <shortName evidence="10">DMAPP:tRNA dimethylallyltransferase</shortName>
        <shortName evidence="10">DMATase</shortName>
    </alternativeName>
    <alternativeName>
        <fullName evidence="10">Isopentenyl-diphosphate:tRNA isopentenyltransferase</fullName>
        <shortName evidence="10">IPP transferase</shortName>
        <shortName evidence="10">IPPT</shortName>
        <shortName evidence="10">IPTase</shortName>
    </alternativeName>
</protein>
<keyword evidence="8 10" id="KW-0460">Magnesium</keyword>
<evidence type="ECO:0000256" key="12">
    <source>
        <dbReference type="RuleBase" id="RU003784"/>
    </source>
</evidence>
<comment type="cofactor">
    <cofactor evidence="1 10">
        <name>Mg(2+)</name>
        <dbReference type="ChEBI" id="CHEBI:18420"/>
    </cofactor>
</comment>
<dbReference type="KEGG" id="bhp:BHAMNSH16_12395"/>
<dbReference type="Proteomes" id="UP000264880">
    <property type="component" value="Chromosome"/>
</dbReference>
<dbReference type="GO" id="GO:0005524">
    <property type="term" value="F:ATP binding"/>
    <property type="evidence" value="ECO:0007669"/>
    <property type="project" value="UniProtKB-UniRule"/>
</dbReference>
<feature type="region of interest" description="Interaction with substrate tRNA" evidence="10">
    <location>
        <begin position="36"/>
        <end position="39"/>
    </location>
</feature>
<evidence type="ECO:0000256" key="7">
    <source>
        <dbReference type="ARBA" id="ARBA00022840"/>
    </source>
</evidence>
<dbReference type="RefSeq" id="WP_069731761.1">
    <property type="nucleotide sequence ID" value="NZ_CP019914.1"/>
</dbReference>
<comment type="catalytic activity">
    <reaction evidence="9 10 11">
        <text>adenosine(37) in tRNA + dimethylallyl diphosphate = N(6)-dimethylallyladenosine(37) in tRNA + diphosphate</text>
        <dbReference type="Rhea" id="RHEA:26482"/>
        <dbReference type="Rhea" id="RHEA-COMP:10162"/>
        <dbReference type="Rhea" id="RHEA-COMP:10375"/>
        <dbReference type="ChEBI" id="CHEBI:33019"/>
        <dbReference type="ChEBI" id="CHEBI:57623"/>
        <dbReference type="ChEBI" id="CHEBI:74411"/>
        <dbReference type="ChEBI" id="CHEBI:74415"/>
        <dbReference type="EC" id="2.5.1.75"/>
    </reaction>
</comment>
<dbReference type="InterPro" id="IPR027417">
    <property type="entry name" value="P-loop_NTPase"/>
</dbReference>
<dbReference type="InterPro" id="IPR039657">
    <property type="entry name" value="Dimethylallyltransferase"/>
</dbReference>
<feature type="binding site" evidence="10">
    <location>
        <begin position="9"/>
        <end position="16"/>
    </location>
    <ligand>
        <name>ATP</name>
        <dbReference type="ChEBI" id="CHEBI:30616"/>
    </ligand>
</feature>
<dbReference type="Gene3D" id="1.10.20.140">
    <property type="match status" value="1"/>
</dbReference>
<reference evidence="14 15" key="1">
    <citation type="submission" date="2017-02" db="EMBL/GenBank/DDBJ databases">
        <title>Complete genome sequence of Brachyspira hampsonii genomovar I strain NSH-16 (ATCC BAA-2463).</title>
        <authorList>
            <person name="Mirajkar N.S."/>
            <person name="Gebhart C.J."/>
        </authorList>
    </citation>
    <scope>NUCLEOTIDE SEQUENCE [LARGE SCALE GENOMIC DNA]</scope>
    <source>
        <strain evidence="14 15">NSH-16</strain>
    </source>
</reference>
<evidence type="ECO:0000256" key="11">
    <source>
        <dbReference type="RuleBase" id="RU003783"/>
    </source>
</evidence>
<comment type="caution">
    <text evidence="10">Lacks conserved residue(s) required for the propagation of feature annotation.</text>
</comment>
<comment type="function">
    <text evidence="2 10 12">Catalyzes the transfer of a dimethylallyl group onto the adenine at position 37 in tRNAs that read codons beginning with uridine, leading to the formation of N6-(dimethylallyl)adenosine (i(6)A).</text>
</comment>
<dbReference type="EC" id="2.5.1.75" evidence="10"/>
<evidence type="ECO:0000256" key="2">
    <source>
        <dbReference type="ARBA" id="ARBA00003213"/>
    </source>
</evidence>
<evidence type="ECO:0000256" key="5">
    <source>
        <dbReference type="ARBA" id="ARBA00022694"/>
    </source>
</evidence>
<dbReference type="GO" id="GO:0052381">
    <property type="term" value="F:tRNA dimethylallyltransferase activity"/>
    <property type="evidence" value="ECO:0007669"/>
    <property type="project" value="UniProtKB-UniRule"/>
</dbReference>
<dbReference type="HAMAP" id="MF_00185">
    <property type="entry name" value="IPP_trans"/>
    <property type="match status" value="1"/>
</dbReference>
<dbReference type="Gene3D" id="3.40.50.300">
    <property type="entry name" value="P-loop containing nucleotide triphosphate hydrolases"/>
    <property type="match status" value="1"/>
</dbReference>
<feature type="binding site" evidence="10">
    <location>
        <begin position="11"/>
        <end position="16"/>
    </location>
    <ligand>
        <name>substrate</name>
    </ligand>
</feature>
<keyword evidence="15" id="KW-1185">Reference proteome</keyword>
<keyword evidence="7 10" id="KW-0067">ATP-binding</keyword>
<dbReference type="Pfam" id="PF01715">
    <property type="entry name" value="IPPT"/>
    <property type="match status" value="1"/>
</dbReference>
<dbReference type="SUPFAM" id="SSF52540">
    <property type="entry name" value="P-loop containing nucleoside triphosphate hydrolases"/>
    <property type="match status" value="2"/>
</dbReference>
<organism evidence="14 15">
    <name type="scientific">Brachyspira hampsonii</name>
    <dbReference type="NCBI Taxonomy" id="1287055"/>
    <lineage>
        <taxon>Bacteria</taxon>
        <taxon>Pseudomonadati</taxon>
        <taxon>Spirochaetota</taxon>
        <taxon>Spirochaetia</taxon>
        <taxon>Brachyspirales</taxon>
        <taxon>Brachyspiraceae</taxon>
        <taxon>Brachyspira</taxon>
    </lineage>
</organism>
<evidence type="ECO:0000313" key="15">
    <source>
        <dbReference type="Proteomes" id="UP000264880"/>
    </source>
</evidence>
<keyword evidence="5 10" id="KW-0819">tRNA processing</keyword>
<evidence type="ECO:0000256" key="6">
    <source>
        <dbReference type="ARBA" id="ARBA00022741"/>
    </source>
</evidence>
<gene>
    <name evidence="10" type="primary">miaA</name>
    <name evidence="14" type="ORF">BHAMNSH16_12395</name>
</gene>
<sequence length="320" mass="37734">MKKIVFISGATASGKSSFAHKLIDNYFNNAAIISIDSIQVYRYMDIGSAKPSAQEIKKYNYKMVDILEPSVNFNIKEYLDIFKNVINSIDNVPIFGVGGTGFYIDAIKYGIFDEENDNQESSQKIRKELYERIDKYGLESLYLELLNIDKEAAENIDRFNARRVVRALEVYYNTGRKFSELKKLRKPVIDLDYLSYVIDIDRETLYDNINKRVDIMFEKGLLDEVKKIIDMGINNTYTSMQAIGYKEIYDYLINQSMSLEDTVELIKKRTRNFAKRQLTWFRREEHRRINENDLHKTADEIKKFYNIKNYNIIKNNFDKE</sequence>
<evidence type="ECO:0000256" key="4">
    <source>
        <dbReference type="ARBA" id="ARBA00022679"/>
    </source>
</evidence>
<evidence type="ECO:0000313" key="14">
    <source>
        <dbReference type="EMBL" id="ASJ22398.1"/>
    </source>
</evidence>
<dbReference type="AlphaFoldDB" id="A0AAC9TV06"/>
<proteinExistence type="inferred from homology"/>
<feature type="site" description="Interaction with substrate tRNA" evidence="10">
    <location>
        <position position="100"/>
    </location>
</feature>
<dbReference type="EMBL" id="CP019914">
    <property type="protein sequence ID" value="ASJ22398.1"/>
    <property type="molecule type" value="Genomic_DNA"/>
</dbReference>
<comment type="similarity">
    <text evidence="3 10 13">Belongs to the IPP transferase family.</text>
</comment>
<accession>A0AAC9TV06</accession>
<feature type="site" description="Interaction with substrate tRNA" evidence="10">
    <location>
        <position position="126"/>
    </location>
</feature>
<keyword evidence="6 10" id="KW-0547">Nucleotide-binding</keyword>
<dbReference type="PANTHER" id="PTHR11088">
    <property type="entry name" value="TRNA DIMETHYLALLYLTRANSFERASE"/>
    <property type="match status" value="1"/>
</dbReference>
<keyword evidence="4 10" id="KW-0808">Transferase</keyword>
<evidence type="ECO:0000256" key="13">
    <source>
        <dbReference type="RuleBase" id="RU003785"/>
    </source>
</evidence>
<comment type="subunit">
    <text evidence="10">Monomer.</text>
</comment>
<evidence type="ECO:0000256" key="9">
    <source>
        <dbReference type="ARBA" id="ARBA00049563"/>
    </source>
</evidence>
<dbReference type="GO" id="GO:0006400">
    <property type="term" value="P:tRNA modification"/>
    <property type="evidence" value="ECO:0007669"/>
    <property type="project" value="TreeGrafter"/>
</dbReference>
<dbReference type="NCBIfam" id="TIGR00174">
    <property type="entry name" value="miaA"/>
    <property type="match status" value="1"/>
</dbReference>
<evidence type="ECO:0000256" key="1">
    <source>
        <dbReference type="ARBA" id="ARBA00001946"/>
    </source>
</evidence>
<evidence type="ECO:0000256" key="10">
    <source>
        <dbReference type="HAMAP-Rule" id="MF_00185"/>
    </source>
</evidence>
<dbReference type="PANTHER" id="PTHR11088:SF60">
    <property type="entry name" value="TRNA DIMETHYLALLYLTRANSFERASE"/>
    <property type="match status" value="1"/>
</dbReference>
<dbReference type="InterPro" id="IPR018022">
    <property type="entry name" value="IPT"/>
</dbReference>